<dbReference type="Proteomes" id="UP000033393">
    <property type="component" value="Unassembled WGS sequence"/>
</dbReference>
<dbReference type="eggNOG" id="COG2764">
    <property type="taxonomic scope" value="Bacteria"/>
</dbReference>
<dbReference type="SUPFAM" id="SSF54593">
    <property type="entry name" value="Glyoxalase/Bleomycin resistance protein/Dihydroxybiphenyl dioxygenase"/>
    <property type="match status" value="1"/>
</dbReference>
<reference evidence="2 3" key="1">
    <citation type="submission" date="2015-02" db="EMBL/GenBank/DDBJ databases">
        <authorList>
            <person name="Ju K.-S."/>
            <person name="Doroghazi J.R."/>
            <person name="Metcalf W."/>
        </authorList>
    </citation>
    <scope>NUCLEOTIDE SEQUENCE [LARGE SCALE GENOMIC DNA]</scope>
    <source>
        <strain evidence="2 3">NRRL B-16140</strain>
    </source>
</reference>
<dbReference type="EMBL" id="JYJG01000277">
    <property type="protein sequence ID" value="KJK43735.1"/>
    <property type="molecule type" value="Genomic_DNA"/>
</dbReference>
<dbReference type="OrthoDB" id="9806868at2"/>
<dbReference type="PROSITE" id="PS51819">
    <property type="entry name" value="VOC"/>
    <property type="match status" value="1"/>
</dbReference>
<sequence>MTTPAPTCWPGLSYEDAPAAIRFLVEAFGFKEHLVVPGEADGEVVHCEMVWPEGGGVMLGSAERSVGEVTATHVGAASVYVVTDRPDEIYAQCMARGATEIRGMKDEDYGSRGFTVADPEGNRWSFGTYRGA</sequence>
<comment type="caution">
    <text evidence="2">The sequence shown here is derived from an EMBL/GenBank/DDBJ whole genome shotgun (WGS) entry which is preliminary data.</text>
</comment>
<name>A0A0F0GKB6_LENAE</name>
<dbReference type="Gene3D" id="3.30.720.120">
    <property type="match status" value="1"/>
</dbReference>
<evidence type="ECO:0000259" key="1">
    <source>
        <dbReference type="PROSITE" id="PS51819"/>
    </source>
</evidence>
<accession>A0A0F0GKB6</accession>
<dbReference type="InterPro" id="IPR029068">
    <property type="entry name" value="Glyas_Bleomycin-R_OHBP_Dase"/>
</dbReference>
<dbReference type="AlphaFoldDB" id="A0A0F0GKB6"/>
<dbReference type="PANTHER" id="PTHR34109">
    <property type="entry name" value="BNAUNNG04460D PROTEIN-RELATED"/>
    <property type="match status" value="1"/>
</dbReference>
<gene>
    <name evidence="2" type="ORF">UK23_32120</name>
</gene>
<dbReference type="InterPro" id="IPR037523">
    <property type="entry name" value="VOC_core"/>
</dbReference>
<keyword evidence="3" id="KW-1185">Reference proteome</keyword>
<protein>
    <submittedName>
        <fullName evidence="2">Glyoxalase</fullName>
    </submittedName>
</protein>
<organism evidence="2 3">
    <name type="scientific">Lentzea aerocolonigenes</name>
    <name type="common">Lechevalieria aerocolonigenes</name>
    <name type="synonym">Saccharothrix aerocolonigenes</name>
    <dbReference type="NCBI Taxonomy" id="68170"/>
    <lineage>
        <taxon>Bacteria</taxon>
        <taxon>Bacillati</taxon>
        <taxon>Actinomycetota</taxon>
        <taxon>Actinomycetes</taxon>
        <taxon>Pseudonocardiales</taxon>
        <taxon>Pseudonocardiaceae</taxon>
        <taxon>Lentzea</taxon>
    </lineage>
</organism>
<evidence type="ECO:0000313" key="3">
    <source>
        <dbReference type="Proteomes" id="UP000033393"/>
    </source>
</evidence>
<dbReference type="PANTHER" id="PTHR34109:SF1">
    <property type="entry name" value="VOC DOMAIN-CONTAINING PROTEIN"/>
    <property type="match status" value="1"/>
</dbReference>
<dbReference type="RefSeq" id="WP_045315457.1">
    <property type="nucleotide sequence ID" value="NZ_JYJG01000277.1"/>
</dbReference>
<dbReference type="InterPro" id="IPR004360">
    <property type="entry name" value="Glyas_Fos-R_dOase_dom"/>
</dbReference>
<evidence type="ECO:0000313" key="2">
    <source>
        <dbReference type="EMBL" id="KJK43735.1"/>
    </source>
</evidence>
<dbReference type="STRING" id="68170.GCA_000974445_01377"/>
<dbReference type="Pfam" id="PF00903">
    <property type="entry name" value="Glyoxalase"/>
    <property type="match status" value="1"/>
</dbReference>
<dbReference type="PATRIC" id="fig|68170.10.peg.8282"/>
<dbReference type="Gene3D" id="3.30.720.110">
    <property type="match status" value="1"/>
</dbReference>
<proteinExistence type="predicted"/>
<feature type="domain" description="VOC" evidence="1">
    <location>
        <begin position="6"/>
        <end position="129"/>
    </location>
</feature>